<dbReference type="CDD" id="cd06410">
    <property type="entry name" value="PB1_UP2"/>
    <property type="match status" value="1"/>
</dbReference>
<evidence type="ECO:0000256" key="7">
    <source>
        <dbReference type="ARBA" id="ARBA00022777"/>
    </source>
</evidence>
<keyword evidence="9" id="KW-0927">Auxin signaling pathway</keyword>
<evidence type="ECO:0000256" key="6">
    <source>
        <dbReference type="ARBA" id="ARBA00022741"/>
    </source>
</evidence>
<dbReference type="PANTHER" id="PTHR23257">
    <property type="entry name" value="SERINE-THREONINE PROTEIN KINASE"/>
    <property type="match status" value="1"/>
</dbReference>
<organism evidence="13 14">
    <name type="scientific">Rhododendron simsii</name>
    <name type="common">Sims's rhododendron</name>
    <dbReference type="NCBI Taxonomy" id="118357"/>
    <lineage>
        <taxon>Eukaryota</taxon>
        <taxon>Viridiplantae</taxon>
        <taxon>Streptophyta</taxon>
        <taxon>Embryophyta</taxon>
        <taxon>Tracheophyta</taxon>
        <taxon>Spermatophyta</taxon>
        <taxon>Magnoliopsida</taxon>
        <taxon>eudicotyledons</taxon>
        <taxon>Gunneridae</taxon>
        <taxon>Pentapetalae</taxon>
        <taxon>asterids</taxon>
        <taxon>Ericales</taxon>
        <taxon>Ericaceae</taxon>
        <taxon>Ericoideae</taxon>
        <taxon>Rhodoreae</taxon>
        <taxon>Rhododendron</taxon>
    </lineage>
</organism>
<dbReference type="GO" id="GO:0010928">
    <property type="term" value="P:regulation of auxin mediated signaling pathway"/>
    <property type="evidence" value="ECO:0007669"/>
    <property type="project" value="UniProtKB-ARBA"/>
</dbReference>
<feature type="compositionally biased region" description="Polar residues" evidence="11">
    <location>
        <begin position="281"/>
        <end position="292"/>
    </location>
</feature>
<proteinExistence type="predicted"/>
<evidence type="ECO:0000256" key="11">
    <source>
        <dbReference type="SAM" id="MobiDB-lite"/>
    </source>
</evidence>
<evidence type="ECO:0000256" key="8">
    <source>
        <dbReference type="ARBA" id="ARBA00022840"/>
    </source>
</evidence>
<dbReference type="SUPFAM" id="SSF56112">
    <property type="entry name" value="Protein kinase-like (PK-like)"/>
    <property type="match status" value="1"/>
</dbReference>
<dbReference type="CDD" id="cd13999">
    <property type="entry name" value="STKc_MAP3K-like"/>
    <property type="match status" value="1"/>
</dbReference>
<dbReference type="InterPro" id="IPR000719">
    <property type="entry name" value="Prot_kinase_dom"/>
</dbReference>
<dbReference type="PANTHER" id="PTHR23257:SF797">
    <property type="entry name" value="KINASE SUPERFAMILY WITH OCTICOSAPEPTIDE_PHOX_BEM1P DOMAIN-CONTAINING PROTEIN"/>
    <property type="match status" value="1"/>
</dbReference>
<dbReference type="PROSITE" id="PS50011">
    <property type="entry name" value="PROTEIN_KINASE_DOM"/>
    <property type="match status" value="1"/>
</dbReference>
<gene>
    <name evidence="13" type="ORF">RHSIM_Rhsim03G0254600</name>
</gene>
<dbReference type="InterPro" id="IPR001245">
    <property type="entry name" value="Ser-Thr/Tyr_kinase_cat_dom"/>
</dbReference>
<feature type="region of interest" description="Disordered" evidence="11">
    <location>
        <begin position="1401"/>
        <end position="1426"/>
    </location>
</feature>
<dbReference type="InterPro" id="IPR008271">
    <property type="entry name" value="Ser/Thr_kinase_AS"/>
</dbReference>
<dbReference type="Proteomes" id="UP000626092">
    <property type="component" value="Unassembled WGS sequence"/>
</dbReference>
<dbReference type="PROSITE" id="PS00108">
    <property type="entry name" value="PROTEIN_KINASE_ST"/>
    <property type="match status" value="1"/>
</dbReference>
<dbReference type="InterPro" id="IPR017441">
    <property type="entry name" value="Protein_kinase_ATP_BS"/>
</dbReference>
<dbReference type="FunFam" id="1.10.510.10:FF:000142">
    <property type="entry name" value="Octicosapeptide/phox/Bem1p domain kinase superfamily protein"/>
    <property type="match status" value="1"/>
</dbReference>
<dbReference type="PROSITE" id="PS00107">
    <property type="entry name" value="PROTEIN_KINASE_ATP"/>
    <property type="match status" value="1"/>
</dbReference>
<dbReference type="GO" id="GO:0009734">
    <property type="term" value="P:auxin-activated signaling pathway"/>
    <property type="evidence" value="ECO:0007669"/>
    <property type="project" value="UniProtKB-KW"/>
</dbReference>
<dbReference type="InterPro" id="IPR050167">
    <property type="entry name" value="Ser_Thr_protein_kinase"/>
</dbReference>
<evidence type="ECO:0000256" key="10">
    <source>
        <dbReference type="PROSITE-ProRule" id="PRU10141"/>
    </source>
</evidence>
<dbReference type="InterPro" id="IPR000270">
    <property type="entry name" value="PB1_dom"/>
</dbReference>
<comment type="subcellular location">
    <subcellularLocation>
        <location evidence="1">Cytoplasm</location>
    </subcellularLocation>
</comment>
<evidence type="ECO:0000256" key="5">
    <source>
        <dbReference type="ARBA" id="ARBA00022679"/>
    </source>
</evidence>
<protein>
    <recommendedName>
        <fullName evidence="12">Protein kinase domain-containing protein</fullName>
    </recommendedName>
</protein>
<dbReference type="Gene3D" id="1.10.510.10">
    <property type="entry name" value="Transferase(Phosphotransferase) domain 1"/>
    <property type="match status" value="1"/>
</dbReference>
<evidence type="ECO:0000256" key="9">
    <source>
        <dbReference type="ARBA" id="ARBA00023294"/>
    </source>
</evidence>
<dbReference type="Gene3D" id="3.30.200.20">
    <property type="entry name" value="Phosphorylase Kinase, domain 1"/>
    <property type="match status" value="1"/>
</dbReference>
<evidence type="ECO:0000256" key="3">
    <source>
        <dbReference type="ARBA" id="ARBA00022527"/>
    </source>
</evidence>
<dbReference type="SUPFAM" id="SSF54277">
    <property type="entry name" value="CAD &amp; PB1 domains"/>
    <property type="match status" value="1"/>
</dbReference>
<evidence type="ECO:0000313" key="14">
    <source>
        <dbReference type="Proteomes" id="UP000626092"/>
    </source>
</evidence>
<dbReference type="Pfam" id="PF07714">
    <property type="entry name" value="PK_Tyr_Ser-Thr"/>
    <property type="match status" value="1"/>
</dbReference>
<keyword evidence="3" id="KW-0723">Serine/threonine-protein kinase</keyword>
<feature type="compositionally biased region" description="Low complexity" evidence="11">
    <location>
        <begin position="1407"/>
        <end position="1418"/>
    </location>
</feature>
<dbReference type="Gene3D" id="3.10.20.90">
    <property type="entry name" value="Phosphatidylinositol 3-kinase Catalytic Subunit, Chain A, domain 1"/>
    <property type="match status" value="1"/>
</dbReference>
<dbReference type="GO" id="GO:0005524">
    <property type="term" value="F:ATP binding"/>
    <property type="evidence" value="ECO:0007669"/>
    <property type="project" value="UniProtKB-UniRule"/>
</dbReference>
<reference evidence="13" key="1">
    <citation type="submission" date="2019-11" db="EMBL/GenBank/DDBJ databases">
        <authorList>
            <person name="Liu Y."/>
            <person name="Hou J."/>
            <person name="Li T.-Q."/>
            <person name="Guan C.-H."/>
            <person name="Wu X."/>
            <person name="Wu H.-Z."/>
            <person name="Ling F."/>
            <person name="Zhang R."/>
            <person name="Shi X.-G."/>
            <person name="Ren J.-P."/>
            <person name="Chen E.-F."/>
            <person name="Sun J.-M."/>
        </authorList>
    </citation>
    <scope>NUCLEOTIDE SEQUENCE</scope>
    <source>
        <strain evidence="13">Adult_tree_wgs_1</strain>
        <tissue evidence="13">Leaves</tissue>
    </source>
</reference>
<feature type="compositionally biased region" description="Low complexity" evidence="11">
    <location>
        <begin position="937"/>
        <end position="950"/>
    </location>
</feature>
<keyword evidence="5" id="KW-0808">Transferase</keyword>
<keyword evidence="2" id="KW-0963">Cytoplasm</keyword>
<dbReference type="Pfam" id="PF00564">
    <property type="entry name" value="PB1"/>
    <property type="match status" value="1"/>
</dbReference>
<feature type="region of interest" description="Disordered" evidence="11">
    <location>
        <begin position="937"/>
        <end position="960"/>
    </location>
</feature>
<dbReference type="GO" id="GO:0005737">
    <property type="term" value="C:cytoplasm"/>
    <property type="evidence" value="ECO:0007669"/>
    <property type="project" value="UniProtKB-SubCell"/>
</dbReference>
<sequence length="1556" mass="169813">MAFDQSSVPRDLRPLNVARTMPDETRIAPVTTTSGRTVEGFLGNPVRDAGSPRPIPVYYPPTVSDAGFVGLGYSNAVSGVASWCPRMPVGVVAPLGGNVMMGYCHTPSFGAQVGGNASDHASDEGGEDSVSGKKVKFLCSFGGKILPRPSDGMLRYVGGQTRIISVRRDASFDELVQKMVDTCGQNVVIKYQLPDEELDALVSVSCPDDLENMMDEYEKFVERSSDGSFKLRVFLFSSSELDSSGVMQYGELQDSGQRYFEAVNGIMGGVGGSIARKESMASATSTQNSDMSGNEAIDGSGHCQGDFTGPPSTGVFSPKANDATTQEHNPRLVCVDPTPPSNAELSTAPLGIQMMMSTTPQTLSSQPEYEFERSVPVNVQQQQIGAEVQQAGVNFQPPAPYLQAYIDPPPQETLNHADYVQVPSQMGYPNQLLGNVGPMSTHQQFHDNASGIFSHQFIPAVHMTMAPSTHVSMKPNMMQPMVQPQQIRVEHHPNERTFGARVVQLPSDQSYNAYEAQVPTSLVGGGYGWSQVSHPEQVVFSEGWASNQQVTLPEKIATVKDCYMCEKALPHAHSDTVVQDQRESPAITASDLNPIYHSLRLEDKTRAPPMNRHVVIGAPGEGIVERGVRPKVLSSLDQEIGIPQSGAVMATQNVVQRHENERISLQSAENSDHAKVSVVPQGVVGFATGVQSPYSEAMTTLSQPSQKNAVLPHAVPPQYQVKQEIVMNKPVVNSDINPGGGTPFQMSDQLVHESPKDYYSKLPCNAHKEDMIESYDHLKHVGVRMENLQVSPPEVFISKEQNKSPSENPRKEDVVREPFVKNALGTQRMVLDTNHIKPNELLPSSNEVSSLHNFQPPESHVVAQSPLLGIPTSYLQSNLGVSYLAPDEASYGNLAFSDVNLAQRTERIPPIGEWKENPSLFHNKLLPDNVGNVASNGSISSSVSPSNRVGDVQDSSTSLFSDQDPWNLRYDTHFPPPRPTRIALRKENFGTRDPFGENHMESGGELPIGNRIEASAVVQLDDGVYQPTGNMSRTTQGSAEELIKQELQAVAEGVAASVLQSSMPSNPDITTMHDRSESLSDVNQDCEVQNTDLELNKASFEDMKAKLPEKTNLGFPVSDGLGRLQIIKNSDLEELRELGSGTFGTVYHGKWRGTDVAIKRINDRCFAGKPSEQERMRDDFWNEAINLADLHHPNVVAFYGVVLDGPGGSVATVTEYMVNGSLRNALQKSERNLDKRKRLVIAMDVAFGMEYLHGKNIVHFDLKSDNLLVNLRDPHRPICKVGDLGLSKVKCQTLISGGVRGTLPWMAPELLNGSSSLVSEKVDVFSFGIVMWELLTGEEPYADLHYGAIIGGIVSNTLRPLVPESCDPEWRSLMERCWSSETSERPSFTEIANELRSMAAKVPPKAVTQQPVPSTQPQGELSTSPSLKTKLKQTLCLSCCLPAHHPGSLHSPSSSDDRPRLLRASSAWLASRAHGFPEIKDKCRHIISRIGGHRRRHSSSADFKYDPLGYSLNFDGGGHVDEAPSRNFSARSPPLTTVPEGYDPVKAAVTSEITCL</sequence>
<keyword evidence="7" id="KW-0418">Kinase</keyword>
<evidence type="ECO:0000256" key="2">
    <source>
        <dbReference type="ARBA" id="ARBA00022490"/>
    </source>
</evidence>
<dbReference type="PRINTS" id="PR00109">
    <property type="entry name" value="TYRKINASE"/>
</dbReference>
<evidence type="ECO:0000256" key="1">
    <source>
        <dbReference type="ARBA" id="ARBA00004496"/>
    </source>
</evidence>
<feature type="domain" description="Protein kinase" evidence="12">
    <location>
        <begin position="1132"/>
        <end position="1399"/>
    </location>
</feature>
<dbReference type="SMART" id="SM00666">
    <property type="entry name" value="PB1"/>
    <property type="match status" value="1"/>
</dbReference>
<feature type="region of interest" description="Disordered" evidence="11">
    <location>
        <begin position="278"/>
        <end position="340"/>
    </location>
</feature>
<accession>A0A834LUT7</accession>
<keyword evidence="4" id="KW-0597">Phosphoprotein</keyword>
<dbReference type="EMBL" id="WJXA01000003">
    <property type="protein sequence ID" value="KAF7149355.1"/>
    <property type="molecule type" value="Genomic_DNA"/>
</dbReference>
<dbReference type="FunFam" id="3.10.20.90:FF:000058">
    <property type="entry name" value="Octicosapeptide/phox/Bem1p domain kinase superfamily protein"/>
    <property type="match status" value="1"/>
</dbReference>
<evidence type="ECO:0000256" key="4">
    <source>
        <dbReference type="ARBA" id="ARBA00022553"/>
    </source>
</evidence>
<comment type="caution">
    <text evidence="13">The sequence shown here is derived from an EMBL/GenBank/DDBJ whole genome shotgun (WGS) entry which is preliminary data.</text>
</comment>
<dbReference type="InterPro" id="IPR011009">
    <property type="entry name" value="Kinase-like_dom_sf"/>
</dbReference>
<keyword evidence="14" id="KW-1185">Reference proteome</keyword>
<name>A0A834LUT7_RHOSS</name>
<evidence type="ECO:0000313" key="13">
    <source>
        <dbReference type="EMBL" id="KAF7149355.1"/>
    </source>
</evidence>
<keyword evidence="6 10" id="KW-0547">Nucleotide-binding</keyword>
<dbReference type="OrthoDB" id="4062651at2759"/>
<dbReference type="FunFam" id="3.30.200.20:FF:000081">
    <property type="entry name" value="Octicosapeptide/phox/Bem1p domain kinase superfamily protein"/>
    <property type="match status" value="1"/>
</dbReference>
<dbReference type="SMART" id="SM00220">
    <property type="entry name" value="S_TKc"/>
    <property type="match status" value="1"/>
</dbReference>
<dbReference type="GO" id="GO:0004674">
    <property type="term" value="F:protein serine/threonine kinase activity"/>
    <property type="evidence" value="ECO:0007669"/>
    <property type="project" value="UniProtKB-KW"/>
</dbReference>
<evidence type="ECO:0000259" key="12">
    <source>
        <dbReference type="PROSITE" id="PS50011"/>
    </source>
</evidence>
<feature type="binding site" evidence="10">
    <location>
        <position position="1169"/>
    </location>
    <ligand>
        <name>ATP</name>
        <dbReference type="ChEBI" id="CHEBI:30616"/>
    </ligand>
</feature>
<keyword evidence="8 10" id="KW-0067">ATP-binding</keyword>